<dbReference type="HOGENOM" id="CLU_161933_0_0_6"/>
<evidence type="ECO:0008006" key="3">
    <source>
        <dbReference type="Google" id="ProtNLM"/>
    </source>
</evidence>
<dbReference type="AlphaFoldDB" id="A0A068QZ90"/>
<protein>
    <recommendedName>
        <fullName evidence="3">Phage protein</fullName>
    </recommendedName>
</protein>
<dbReference type="OrthoDB" id="6580129at2"/>
<dbReference type="RefSeq" id="WP_045957524.1">
    <property type="nucleotide sequence ID" value="NZ_FO704551.1"/>
</dbReference>
<keyword evidence="2" id="KW-1185">Reference proteome</keyword>
<sequence length="124" mass="13721">MIAFEQFRHYLAKAGLTDGFKVQMASWIEQKGDGGKVQYMVFQPAGGTGRLDDISADDNVQVILVSGQNDPQPVIQRAQDILNYVAANPDDDCLNAVFNLGGMPTPIPTQENRYIIRLLFRCTS</sequence>
<dbReference type="Pfam" id="PF23842">
    <property type="entry name" value="Phage_tail_terminator_3"/>
    <property type="match status" value="1"/>
</dbReference>
<accession>A0A068QZ90</accession>
<proteinExistence type="predicted"/>
<name>A0A068QZ90_9GAMM</name>
<reference evidence="1 2" key="1">
    <citation type="submission" date="2013-07" db="EMBL/GenBank/DDBJ databases">
        <authorList>
            <person name="Genoscope - CEA"/>
        </authorList>
    </citation>
    <scope>NUCLEOTIDE SEQUENCE [LARGE SCALE GENOMIC DNA]</scope>
    <source>
        <strain evidence="1 2">G6</strain>
    </source>
</reference>
<gene>
    <name evidence="1" type="ORF">XPG1_0346</name>
</gene>
<dbReference type="EMBL" id="FO704551">
    <property type="protein sequence ID" value="CDG20001.1"/>
    <property type="molecule type" value="Genomic_DNA"/>
</dbReference>
<dbReference type="Proteomes" id="UP000032735">
    <property type="component" value="Chromosome"/>
</dbReference>
<dbReference type="InterPro" id="IPR056950">
    <property type="entry name" value="Phage_tail_terminator_3"/>
</dbReference>
<dbReference type="STRING" id="1354304.XPG1_0346"/>
<evidence type="ECO:0000313" key="2">
    <source>
        <dbReference type="Proteomes" id="UP000032735"/>
    </source>
</evidence>
<dbReference type="KEGG" id="xpo:XPG1_0346"/>
<evidence type="ECO:0000313" key="1">
    <source>
        <dbReference type="EMBL" id="CDG20001.1"/>
    </source>
</evidence>
<organism evidence="1 2">
    <name type="scientific">Xenorhabdus poinarii G6</name>
    <dbReference type="NCBI Taxonomy" id="1354304"/>
    <lineage>
        <taxon>Bacteria</taxon>
        <taxon>Pseudomonadati</taxon>
        <taxon>Pseudomonadota</taxon>
        <taxon>Gammaproteobacteria</taxon>
        <taxon>Enterobacterales</taxon>
        <taxon>Morganellaceae</taxon>
        <taxon>Xenorhabdus</taxon>
    </lineage>
</organism>